<protein>
    <submittedName>
        <fullName evidence="9">ABC transporter permease</fullName>
    </submittedName>
</protein>
<dbReference type="Pfam" id="PF12911">
    <property type="entry name" value="OppC_N"/>
    <property type="match status" value="1"/>
</dbReference>
<dbReference type="PANTHER" id="PTHR43386">
    <property type="entry name" value="OLIGOPEPTIDE TRANSPORT SYSTEM PERMEASE PROTEIN APPC"/>
    <property type="match status" value="1"/>
</dbReference>
<dbReference type="InterPro" id="IPR050366">
    <property type="entry name" value="BP-dependent_transpt_permease"/>
</dbReference>
<evidence type="ECO:0000256" key="6">
    <source>
        <dbReference type="ARBA" id="ARBA00023136"/>
    </source>
</evidence>
<reference evidence="9 10" key="1">
    <citation type="submission" date="2021-07" db="EMBL/GenBank/DDBJ databases">
        <authorList>
            <person name="So Y."/>
        </authorList>
    </citation>
    <scope>NUCLEOTIDE SEQUENCE [LARGE SCALE GENOMIC DNA]</scope>
    <source>
        <strain evidence="9 10">HJA6</strain>
    </source>
</reference>
<dbReference type="SUPFAM" id="SSF161098">
    <property type="entry name" value="MetI-like"/>
    <property type="match status" value="1"/>
</dbReference>
<keyword evidence="6 7" id="KW-0472">Membrane</keyword>
<keyword evidence="4 7" id="KW-0812">Transmembrane</keyword>
<comment type="similarity">
    <text evidence="7">Belongs to the binding-protein-dependent transport system permease family.</text>
</comment>
<feature type="transmembrane region" description="Helical" evidence="7">
    <location>
        <begin position="84"/>
        <end position="108"/>
    </location>
</feature>
<feature type="domain" description="ABC transmembrane type-1" evidence="8">
    <location>
        <begin position="82"/>
        <end position="284"/>
    </location>
</feature>
<dbReference type="Gene3D" id="1.10.3720.10">
    <property type="entry name" value="MetI-like"/>
    <property type="match status" value="1"/>
</dbReference>
<dbReference type="CDD" id="cd06261">
    <property type="entry name" value="TM_PBP2"/>
    <property type="match status" value="1"/>
</dbReference>
<keyword evidence="5 7" id="KW-1133">Transmembrane helix</keyword>
<feature type="transmembrane region" description="Helical" evidence="7">
    <location>
        <begin position="263"/>
        <end position="284"/>
    </location>
</feature>
<dbReference type="Proteomes" id="UP001196565">
    <property type="component" value="Unassembled WGS sequence"/>
</dbReference>
<evidence type="ECO:0000256" key="3">
    <source>
        <dbReference type="ARBA" id="ARBA00022475"/>
    </source>
</evidence>
<comment type="subcellular location">
    <subcellularLocation>
        <location evidence="1 7">Cell membrane</location>
        <topology evidence="1 7">Multi-pass membrane protein</topology>
    </subcellularLocation>
</comment>
<dbReference type="InterPro" id="IPR035906">
    <property type="entry name" value="MetI-like_sf"/>
</dbReference>
<proteinExistence type="inferred from homology"/>
<dbReference type="PROSITE" id="PS50928">
    <property type="entry name" value="ABC_TM1"/>
    <property type="match status" value="1"/>
</dbReference>
<evidence type="ECO:0000256" key="1">
    <source>
        <dbReference type="ARBA" id="ARBA00004651"/>
    </source>
</evidence>
<evidence type="ECO:0000256" key="5">
    <source>
        <dbReference type="ARBA" id="ARBA00022989"/>
    </source>
</evidence>
<keyword evidence="10" id="KW-1185">Reference proteome</keyword>
<sequence>MSGIALLRRGRLWRLLRDQGSSLIGGLIVAIVLLTALLAPWIAPRDPVEIDIVNALLPPDAEFPLGTDQGGRDVLSRIIWGTRVSLTVSLLAVVIGVTLGTLLGLFAAYHRGSWIEQVLMRLMDMIASIPLLIWAIALVGIIGVQPVTLGPLTFDNEHKLLVLIGLLYVPSLTRVTHAVAQAEMSADYVRARQVEGASPIAIVLGDVLPNCLSPIMVQATLLIAAGIVVEASVSFIGLGVQPPRPSWGSMLADARNYVFSPEWWLPVFPGIAISLTVIGFNLLGDGLRDVLDPRRVTRGLA</sequence>
<dbReference type="PANTHER" id="PTHR43386:SF26">
    <property type="entry name" value="ABC TRANSPORTER PERMEASE PROTEIN"/>
    <property type="match status" value="1"/>
</dbReference>
<feature type="transmembrane region" description="Helical" evidence="7">
    <location>
        <begin position="21"/>
        <end position="43"/>
    </location>
</feature>
<organism evidence="9 10">
    <name type="scientific">Roseomonas alba</name>
    <dbReference type="NCBI Taxonomy" id="2846776"/>
    <lineage>
        <taxon>Bacteria</taxon>
        <taxon>Pseudomonadati</taxon>
        <taxon>Pseudomonadota</taxon>
        <taxon>Alphaproteobacteria</taxon>
        <taxon>Acetobacterales</taxon>
        <taxon>Roseomonadaceae</taxon>
        <taxon>Roseomonas</taxon>
    </lineage>
</organism>
<evidence type="ECO:0000256" key="2">
    <source>
        <dbReference type="ARBA" id="ARBA00022448"/>
    </source>
</evidence>
<feature type="transmembrane region" description="Helical" evidence="7">
    <location>
        <begin position="129"/>
        <end position="148"/>
    </location>
</feature>
<gene>
    <name evidence="9" type="ORF">KPL78_15455</name>
</gene>
<feature type="transmembrane region" description="Helical" evidence="7">
    <location>
        <begin position="160"/>
        <end position="180"/>
    </location>
</feature>
<comment type="caution">
    <text evidence="9">The sequence shown here is derived from an EMBL/GenBank/DDBJ whole genome shotgun (WGS) entry which is preliminary data.</text>
</comment>
<evidence type="ECO:0000256" key="4">
    <source>
        <dbReference type="ARBA" id="ARBA00022692"/>
    </source>
</evidence>
<dbReference type="Pfam" id="PF00528">
    <property type="entry name" value="BPD_transp_1"/>
    <property type="match status" value="1"/>
</dbReference>
<evidence type="ECO:0000313" key="10">
    <source>
        <dbReference type="Proteomes" id="UP001196565"/>
    </source>
</evidence>
<dbReference type="RefSeq" id="WP_219763871.1">
    <property type="nucleotide sequence ID" value="NZ_JAHYBZ010000005.1"/>
</dbReference>
<evidence type="ECO:0000259" key="8">
    <source>
        <dbReference type="PROSITE" id="PS50928"/>
    </source>
</evidence>
<evidence type="ECO:0000256" key="7">
    <source>
        <dbReference type="RuleBase" id="RU363032"/>
    </source>
</evidence>
<keyword evidence="3" id="KW-1003">Cell membrane</keyword>
<dbReference type="InterPro" id="IPR000515">
    <property type="entry name" value="MetI-like"/>
</dbReference>
<evidence type="ECO:0000313" key="9">
    <source>
        <dbReference type="EMBL" id="MBW6399258.1"/>
    </source>
</evidence>
<accession>A0ABS7AAD6</accession>
<dbReference type="EMBL" id="JAHYBZ010000005">
    <property type="protein sequence ID" value="MBW6399258.1"/>
    <property type="molecule type" value="Genomic_DNA"/>
</dbReference>
<feature type="transmembrane region" description="Helical" evidence="7">
    <location>
        <begin position="219"/>
        <end position="240"/>
    </location>
</feature>
<dbReference type="InterPro" id="IPR025966">
    <property type="entry name" value="OppC_N"/>
</dbReference>
<keyword evidence="2 7" id="KW-0813">Transport</keyword>
<name>A0ABS7AAD6_9PROT</name>